<dbReference type="AlphaFoldDB" id="A0A1I6FK13"/>
<evidence type="ECO:0000256" key="9">
    <source>
        <dbReference type="SAM" id="Phobius"/>
    </source>
</evidence>
<dbReference type="GO" id="GO:0016020">
    <property type="term" value="C:membrane"/>
    <property type="evidence" value="ECO:0007669"/>
    <property type="project" value="UniProtKB-SubCell"/>
</dbReference>
<dbReference type="Gene3D" id="1.10.357.20">
    <property type="entry name" value="SLC41 divalent cation transporters, integral membrane domain"/>
    <property type="match status" value="1"/>
</dbReference>
<feature type="transmembrane region" description="Helical" evidence="9">
    <location>
        <begin position="88"/>
        <end position="117"/>
    </location>
</feature>
<accession>A0A1I6FK13</accession>
<protein>
    <submittedName>
        <fullName evidence="11">MgtE-like transporter</fullName>
    </submittedName>
</protein>
<proteinExistence type="inferred from homology"/>
<evidence type="ECO:0000313" key="11">
    <source>
        <dbReference type="EMBL" id="SFR30228.1"/>
    </source>
</evidence>
<keyword evidence="8 9" id="KW-0472">Membrane</keyword>
<keyword evidence="6 9" id="KW-1133">Transmembrane helix</keyword>
<evidence type="ECO:0000256" key="4">
    <source>
        <dbReference type="ARBA" id="ARBA00022692"/>
    </source>
</evidence>
<dbReference type="EMBL" id="FOYN01000001">
    <property type="protein sequence ID" value="SFR30228.1"/>
    <property type="molecule type" value="Genomic_DNA"/>
</dbReference>
<dbReference type="InterPro" id="IPR045349">
    <property type="entry name" value="SLC41A1-3"/>
</dbReference>
<dbReference type="Pfam" id="PF01769">
    <property type="entry name" value="MgtE"/>
    <property type="match status" value="1"/>
</dbReference>
<evidence type="ECO:0000259" key="10">
    <source>
        <dbReference type="Pfam" id="PF01769"/>
    </source>
</evidence>
<evidence type="ECO:0000256" key="1">
    <source>
        <dbReference type="ARBA" id="ARBA00004141"/>
    </source>
</evidence>
<dbReference type="SUPFAM" id="SSF161093">
    <property type="entry name" value="MgtE membrane domain-like"/>
    <property type="match status" value="1"/>
</dbReference>
<feature type="domain" description="SLC41A/MgtE integral membrane" evidence="10">
    <location>
        <begin position="52"/>
        <end position="181"/>
    </location>
</feature>
<evidence type="ECO:0000256" key="5">
    <source>
        <dbReference type="ARBA" id="ARBA00022842"/>
    </source>
</evidence>
<dbReference type="InterPro" id="IPR036739">
    <property type="entry name" value="SLC41_membr_dom_sf"/>
</dbReference>
<name>A0A1I6FK13_HALSD</name>
<evidence type="ECO:0000256" key="2">
    <source>
        <dbReference type="ARBA" id="ARBA00009749"/>
    </source>
</evidence>
<dbReference type="PANTHER" id="PTHR16228">
    <property type="entry name" value="DIVALENT CATION TRANSPORTER SOLUTE CARRIER FAMILY 41"/>
    <property type="match status" value="1"/>
</dbReference>
<comment type="similarity">
    <text evidence="2">Belongs to the SLC41A transporter family.</text>
</comment>
<dbReference type="OrthoDB" id="86118at2157"/>
<dbReference type="PANTHER" id="PTHR16228:SF7">
    <property type="entry name" value="SLC41A_MGTE INTEGRAL MEMBRANE DOMAIN-CONTAINING PROTEIN"/>
    <property type="match status" value="1"/>
</dbReference>
<reference evidence="12" key="1">
    <citation type="submission" date="2016-10" db="EMBL/GenBank/DDBJ databases">
        <authorList>
            <person name="Varghese N."/>
            <person name="Submissions S."/>
        </authorList>
    </citation>
    <scope>NUCLEOTIDE SEQUENCE [LARGE SCALE GENOMIC DNA]</scope>
    <source>
        <strain evidence="12">RD 26</strain>
    </source>
</reference>
<sequence>MPGHDTARDIYRQALPVIAVSLIAGLFAGTILGSETMRANIEQVPGLLLLLPAFLATRGGVYGSLGARLSTGLHQGIIEPRFRPDRRLTNAVVASFINGMSVSVFIAVVTYLTLVLFGDGGSLFQLVGVMVVAGFLSAVLMITVLISVIFVGYRRGLDPDNVIGPVVTTLGDVFGVFFLLVGVAVVGAVS</sequence>
<evidence type="ECO:0000256" key="6">
    <source>
        <dbReference type="ARBA" id="ARBA00022989"/>
    </source>
</evidence>
<evidence type="ECO:0000313" key="12">
    <source>
        <dbReference type="Proteomes" id="UP000198932"/>
    </source>
</evidence>
<comment type="subcellular location">
    <subcellularLocation>
        <location evidence="1">Membrane</location>
        <topology evidence="1">Multi-pass membrane protein</topology>
    </subcellularLocation>
</comment>
<feature type="transmembrane region" description="Helical" evidence="9">
    <location>
        <begin position="14"/>
        <end position="34"/>
    </location>
</feature>
<dbReference type="GO" id="GO:0008324">
    <property type="term" value="F:monoatomic cation transmembrane transporter activity"/>
    <property type="evidence" value="ECO:0007669"/>
    <property type="project" value="InterPro"/>
</dbReference>
<keyword evidence="12" id="KW-1185">Reference proteome</keyword>
<feature type="transmembrane region" description="Helical" evidence="9">
    <location>
        <begin position="123"/>
        <end position="150"/>
    </location>
</feature>
<keyword evidence="5" id="KW-0460">Magnesium</keyword>
<organism evidence="11 12">
    <name type="scientific">Halorubrum sodomense</name>
    <dbReference type="NCBI Taxonomy" id="35743"/>
    <lineage>
        <taxon>Archaea</taxon>
        <taxon>Methanobacteriati</taxon>
        <taxon>Methanobacteriota</taxon>
        <taxon>Stenosarchaea group</taxon>
        <taxon>Halobacteria</taxon>
        <taxon>Halobacteriales</taxon>
        <taxon>Haloferacaceae</taxon>
        <taxon>Halorubrum</taxon>
    </lineage>
</organism>
<keyword evidence="3" id="KW-0813">Transport</keyword>
<dbReference type="InterPro" id="IPR006667">
    <property type="entry name" value="SLC41_membr_dom"/>
</dbReference>
<gene>
    <name evidence="11" type="ORF">SAMN04487937_0044</name>
</gene>
<dbReference type="Proteomes" id="UP000198932">
    <property type="component" value="Unassembled WGS sequence"/>
</dbReference>
<dbReference type="RefSeq" id="WP_092919271.1">
    <property type="nucleotide sequence ID" value="NZ_FOYN01000001.1"/>
</dbReference>
<feature type="transmembrane region" description="Helical" evidence="9">
    <location>
        <begin position="162"/>
        <end position="189"/>
    </location>
</feature>
<evidence type="ECO:0000256" key="3">
    <source>
        <dbReference type="ARBA" id="ARBA00022448"/>
    </source>
</evidence>
<dbReference type="STRING" id="35743.SAMN04487937_0044"/>
<keyword evidence="4 9" id="KW-0812">Transmembrane</keyword>
<evidence type="ECO:0000256" key="7">
    <source>
        <dbReference type="ARBA" id="ARBA00023065"/>
    </source>
</evidence>
<evidence type="ECO:0000256" key="8">
    <source>
        <dbReference type="ARBA" id="ARBA00023136"/>
    </source>
</evidence>
<keyword evidence="7" id="KW-0406">Ion transport</keyword>